<dbReference type="EMBL" id="CAJVPI010000045">
    <property type="protein sequence ID" value="CAG8465440.1"/>
    <property type="molecule type" value="Genomic_DNA"/>
</dbReference>
<evidence type="ECO:0000313" key="3">
    <source>
        <dbReference type="Proteomes" id="UP000789739"/>
    </source>
</evidence>
<feature type="compositionally biased region" description="Polar residues" evidence="1">
    <location>
        <begin position="58"/>
        <end position="91"/>
    </location>
</feature>
<gene>
    <name evidence="2" type="ORF">PBRASI_LOCUS806</name>
</gene>
<evidence type="ECO:0000256" key="1">
    <source>
        <dbReference type="SAM" id="MobiDB-lite"/>
    </source>
</evidence>
<accession>A0A9N8Z350</accession>
<organism evidence="2 3">
    <name type="scientific">Paraglomus brasilianum</name>
    <dbReference type="NCBI Taxonomy" id="144538"/>
    <lineage>
        <taxon>Eukaryota</taxon>
        <taxon>Fungi</taxon>
        <taxon>Fungi incertae sedis</taxon>
        <taxon>Mucoromycota</taxon>
        <taxon>Glomeromycotina</taxon>
        <taxon>Glomeromycetes</taxon>
        <taxon>Paraglomerales</taxon>
        <taxon>Paraglomeraceae</taxon>
        <taxon>Paraglomus</taxon>
    </lineage>
</organism>
<comment type="caution">
    <text evidence="2">The sequence shown here is derived from an EMBL/GenBank/DDBJ whole genome shotgun (WGS) entry which is preliminary data.</text>
</comment>
<name>A0A9N8Z350_9GLOM</name>
<dbReference type="AlphaFoldDB" id="A0A9N8Z350"/>
<dbReference type="Proteomes" id="UP000789739">
    <property type="component" value="Unassembled WGS sequence"/>
</dbReference>
<sequence>MCLQSTSLFTGKDYEKQTKRDNKAAVESHEKCNIYADVTSSSAAYPSEPEYRSKHLNTKQFHSSLKRTTTTSSGKHTQYTYIPSEPPTNDNVEATAAAETTKEEIIRTKMFAKEFTRSLL</sequence>
<proteinExistence type="predicted"/>
<protein>
    <submittedName>
        <fullName evidence="2">5947_t:CDS:1</fullName>
    </submittedName>
</protein>
<feature type="region of interest" description="Disordered" evidence="1">
    <location>
        <begin position="46"/>
        <end position="91"/>
    </location>
</feature>
<reference evidence="2" key="1">
    <citation type="submission" date="2021-06" db="EMBL/GenBank/DDBJ databases">
        <authorList>
            <person name="Kallberg Y."/>
            <person name="Tangrot J."/>
            <person name="Rosling A."/>
        </authorList>
    </citation>
    <scope>NUCLEOTIDE SEQUENCE</scope>
    <source>
        <strain evidence="2">BR232B</strain>
    </source>
</reference>
<evidence type="ECO:0000313" key="2">
    <source>
        <dbReference type="EMBL" id="CAG8465440.1"/>
    </source>
</evidence>
<keyword evidence="3" id="KW-1185">Reference proteome</keyword>